<gene>
    <name evidence="1" type="ORF">METZ01_LOCUS410688</name>
</gene>
<protein>
    <submittedName>
        <fullName evidence="1">Uncharacterized protein</fullName>
    </submittedName>
</protein>
<name>A0A382WGU7_9ZZZZ</name>
<organism evidence="1">
    <name type="scientific">marine metagenome</name>
    <dbReference type="NCBI Taxonomy" id="408172"/>
    <lineage>
        <taxon>unclassified sequences</taxon>
        <taxon>metagenomes</taxon>
        <taxon>ecological metagenomes</taxon>
    </lineage>
</organism>
<sequence>MLGYLWVERLRTMLQTPSRSQSPPGNDNRVH</sequence>
<feature type="non-terminal residue" evidence="1">
    <location>
        <position position="1"/>
    </location>
</feature>
<dbReference type="EMBL" id="UINC01159630">
    <property type="protein sequence ID" value="SVD57834.1"/>
    <property type="molecule type" value="Genomic_DNA"/>
</dbReference>
<evidence type="ECO:0000313" key="1">
    <source>
        <dbReference type="EMBL" id="SVD57834.1"/>
    </source>
</evidence>
<reference evidence="1" key="1">
    <citation type="submission" date="2018-05" db="EMBL/GenBank/DDBJ databases">
        <authorList>
            <person name="Lanie J.A."/>
            <person name="Ng W.-L."/>
            <person name="Kazmierczak K.M."/>
            <person name="Andrzejewski T.M."/>
            <person name="Davidsen T.M."/>
            <person name="Wayne K.J."/>
            <person name="Tettelin H."/>
            <person name="Glass J.I."/>
            <person name="Rusch D."/>
            <person name="Podicherti R."/>
            <person name="Tsui H.-C.T."/>
            <person name="Winkler M.E."/>
        </authorList>
    </citation>
    <scope>NUCLEOTIDE SEQUENCE</scope>
</reference>
<proteinExistence type="predicted"/>
<accession>A0A382WGU7</accession>
<dbReference type="AlphaFoldDB" id="A0A382WGU7"/>
<feature type="non-terminal residue" evidence="1">
    <location>
        <position position="31"/>
    </location>
</feature>